<keyword evidence="2" id="KW-1133">Transmembrane helix</keyword>
<dbReference type="EMBL" id="JADGJH010000187">
    <property type="protein sequence ID" value="KAJ3134544.1"/>
    <property type="molecule type" value="Genomic_DNA"/>
</dbReference>
<comment type="caution">
    <text evidence="3">The sequence shown here is derived from an EMBL/GenBank/DDBJ whole genome shotgun (WGS) entry which is preliminary data.</text>
</comment>
<feature type="compositionally biased region" description="Basic residues" evidence="1">
    <location>
        <begin position="9"/>
        <end position="21"/>
    </location>
</feature>
<dbReference type="AlphaFoldDB" id="A0AAD5T6P9"/>
<reference evidence="3" key="1">
    <citation type="submission" date="2020-05" db="EMBL/GenBank/DDBJ databases">
        <title>Phylogenomic resolution of chytrid fungi.</title>
        <authorList>
            <person name="Stajich J.E."/>
            <person name="Amses K."/>
            <person name="Simmons R."/>
            <person name="Seto K."/>
            <person name="Myers J."/>
            <person name="Bonds A."/>
            <person name="Quandt C.A."/>
            <person name="Barry K."/>
            <person name="Liu P."/>
            <person name="Grigoriev I."/>
            <person name="Longcore J.E."/>
            <person name="James T.Y."/>
        </authorList>
    </citation>
    <scope>NUCLEOTIDE SEQUENCE</scope>
    <source>
        <strain evidence="3">JEL0513</strain>
    </source>
</reference>
<sequence>MVGGGKGGNRVKQKSNGKNKHLASQQQPAIDCNMIQIPTDISEQDLSSFLTTSSYYYYNANSNNSNGGRNEVPFADTSSYTSSTVNNSSHTNSTAVSPTSCKETAIQSGPISPPASLLEPMSLNASPTQPQPQPQPHHGVHFANSVQVFGSGGADVLVPRRNKTRRLEPGGATVAAVLWLWAAVAAHAVGVACVVGVGVAQPHLDAGALGVVGAWLAVQGLAVAWCASAMSAARHRHLSARKEESEA</sequence>
<keyword evidence="4" id="KW-1185">Reference proteome</keyword>
<keyword evidence="2" id="KW-0812">Transmembrane</keyword>
<evidence type="ECO:0000313" key="3">
    <source>
        <dbReference type="EMBL" id="KAJ3134544.1"/>
    </source>
</evidence>
<feature type="compositionally biased region" description="Polar residues" evidence="1">
    <location>
        <begin position="98"/>
        <end position="110"/>
    </location>
</feature>
<feature type="transmembrane region" description="Helical" evidence="2">
    <location>
        <begin position="170"/>
        <end position="200"/>
    </location>
</feature>
<protein>
    <submittedName>
        <fullName evidence="3">Uncharacterized protein</fullName>
    </submittedName>
</protein>
<accession>A0AAD5T6P9</accession>
<proteinExistence type="predicted"/>
<gene>
    <name evidence="3" type="ORF">HK100_003470</name>
</gene>
<evidence type="ECO:0000256" key="2">
    <source>
        <dbReference type="SAM" id="Phobius"/>
    </source>
</evidence>
<organism evidence="3 4">
    <name type="scientific">Physocladia obscura</name>
    <dbReference type="NCBI Taxonomy" id="109957"/>
    <lineage>
        <taxon>Eukaryota</taxon>
        <taxon>Fungi</taxon>
        <taxon>Fungi incertae sedis</taxon>
        <taxon>Chytridiomycota</taxon>
        <taxon>Chytridiomycota incertae sedis</taxon>
        <taxon>Chytridiomycetes</taxon>
        <taxon>Chytridiales</taxon>
        <taxon>Chytriomycetaceae</taxon>
        <taxon>Physocladia</taxon>
    </lineage>
</organism>
<evidence type="ECO:0000313" key="4">
    <source>
        <dbReference type="Proteomes" id="UP001211907"/>
    </source>
</evidence>
<keyword evidence="2" id="KW-0472">Membrane</keyword>
<evidence type="ECO:0000256" key="1">
    <source>
        <dbReference type="SAM" id="MobiDB-lite"/>
    </source>
</evidence>
<feature type="compositionally biased region" description="Low complexity" evidence="1">
    <location>
        <begin position="77"/>
        <end position="97"/>
    </location>
</feature>
<feature type="transmembrane region" description="Helical" evidence="2">
    <location>
        <begin position="212"/>
        <end position="233"/>
    </location>
</feature>
<dbReference type="Proteomes" id="UP001211907">
    <property type="component" value="Unassembled WGS sequence"/>
</dbReference>
<feature type="region of interest" description="Disordered" evidence="1">
    <location>
        <begin position="1"/>
        <end position="27"/>
    </location>
</feature>
<name>A0AAD5T6P9_9FUNG</name>
<feature type="region of interest" description="Disordered" evidence="1">
    <location>
        <begin position="62"/>
        <end position="140"/>
    </location>
</feature>